<dbReference type="SUPFAM" id="SSF159659">
    <property type="entry name" value="Cgl1923-like"/>
    <property type="match status" value="1"/>
</dbReference>
<keyword evidence="3" id="KW-1185">Reference proteome</keyword>
<dbReference type="AlphaFoldDB" id="A0A081EUG4"/>
<dbReference type="InterPro" id="IPR038389">
    <property type="entry name" value="PSMG2_sf"/>
</dbReference>
<dbReference type="Proteomes" id="UP000053331">
    <property type="component" value="Unassembled WGS sequence"/>
</dbReference>
<evidence type="ECO:0000313" key="3">
    <source>
        <dbReference type="Proteomes" id="UP000053331"/>
    </source>
</evidence>
<dbReference type="EMBL" id="JNFH02000006">
    <property type="protein sequence ID" value="KDS91052.1"/>
    <property type="molecule type" value="Genomic_DNA"/>
</dbReference>
<protein>
    <submittedName>
        <fullName evidence="2">3-isopropylmalate dehydratase</fullName>
    </submittedName>
</protein>
<feature type="region of interest" description="Disordered" evidence="1">
    <location>
        <begin position="223"/>
        <end position="246"/>
    </location>
</feature>
<gene>
    <name evidence="2" type="ORF">FK85_06650</name>
</gene>
<evidence type="ECO:0000256" key="1">
    <source>
        <dbReference type="SAM" id="MobiDB-lite"/>
    </source>
</evidence>
<dbReference type="Gene3D" id="3.40.50.10900">
    <property type="entry name" value="PAC-like subunit"/>
    <property type="match status" value="1"/>
</dbReference>
<dbReference type="OrthoDB" id="35908at2157"/>
<dbReference type="RefSeq" id="WP_050023484.1">
    <property type="nucleotide sequence ID" value="NZ_JNFH02000006.1"/>
</dbReference>
<proteinExistence type="predicted"/>
<dbReference type="PANTHER" id="PTHR35610">
    <property type="entry name" value="3-ISOPROPYLMALATE DEHYDRATASE-RELATED"/>
    <property type="match status" value="1"/>
</dbReference>
<name>A0A081EUG4_9EURY</name>
<dbReference type="PANTHER" id="PTHR35610:SF8">
    <property type="entry name" value="3-ISOPROPYLMALATE DEHYDRATASE"/>
    <property type="match status" value="1"/>
</dbReference>
<sequence>MTRISVVDDEISLDEPTLVEGFPGVGLVGKIATDHMIETHEMDHYANVHCDGLPRVAVYREDDRAVTTPVRLYADEAHDLVAIRSDVPVNPSAATEVAGCLESWFAETAVFPIFLSGLGREKDETPPDLYGIATGNGGEALDRADVGDPPEAGLVSGPTGAMLAEALEHDRDAVGLVVESDPQFPDPEAARILIQKGIDPIAGTETPTDGLVDQASEIREAKQAFAKRMQEATEESSQAEPLKMFQ</sequence>
<accession>A0A081EUG4</accession>
<organism evidence="2 3">
    <name type="scientific">Halorubrum saccharovorum</name>
    <dbReference type="NCBI Taxonomy" id="2248"/>
    <lineage>
        <taxon>Archaea</taxon>
        <taxon>Methanobacteriati</taxon>
        <taxon>Methanobacteriota</taxon>
        <taxon>Stenosarchaea group</taxon>
        <taxon>Halobacteria</taxon>
        <taxon>Halobacteriales</taxon>
        <taxon>Haloferacaceae</taxon>
        <taxon>Halorubrum</taxon>
    </lineage>
</organism>
<dbReference type="InterPro" id="IPR019151">
    <property type="entry name" value="Proteasome_assmbl_chaperone_2"/>
</dbReference>
<dbReference type="Pfam" id="PF09754">
    <property type="entry name" value="PAC2"/>
    <property type="match status" value="1"/>
</dbReference>
<reference evidence="2 3" key="1">
    <citation type="journal article" date="2015" name="Genome Announc.">
        <title>Draft genome sequence of a Halorubrum H3 strain isolated from the burlinskoye salt lake (Altai Krai, Russia).</title>
        <authorList>
            <person name="Rozanov A.S."/>
            <person name="Bryanskaya A.V."/>
            <person name="Malup T.K."/>
            <person name="Kotenko A.V."/>
            <person name="Peltek S.E."/>
        </authorList>
    </citation>
    <scope>NUCLEOTIDE SEQUENCE [LARGE SCALE GENOMIC DNA]</scope>
    <source>
        <strain evidence="2 3">H3</strain>
    </source>
</reference>
<evidence type="ECO:0000313" key="2">
    <source>
        <dbReference type="EMBL" id="KDS91052.1"/>
    </source>
</evidence>
<comment type="caution">
    <text evidence="2">The sequence shown here is derived from an EMBL/GenBank/DDBJ whole genome shotgun (WGS) entry which is preliminary data.</text>
</comment>